<protein>
    <submittedName>
        <fullName evidence="1">Uncharacterized protein</fullName>
    </submittedName>
</protein>
<sequence>MTCHEEEEIPYDVVRDFDLMDGGDPTTPPRFSCEQCGEEMYPAYYKGVHGQEYKLSDIL</sequence>
<dbReference type="OrthoDB" id="1808986at2"/>
<dbReference type="AlphaFoldDB" id="A0A4Y9AEY4"/>
<evidence type="ECO:0000313" key="1">
    <source>
        <dbReference type="EMBL" id="TFJ94438.1"/>
    </source>
</evidence>
<organism evidence="1 2">
    <name type="scientific">Lentibacillus salicampi</name>
    <dbReference type="NCBI Taxonomy" id="175306"/>
    <lineage>
        <taxon>Bacteria</taxon>
        <taxon>Bacillati</taxon>
        <taxon>Bacillota</taxon>
        <taxon>Bacilli</taxon>
        <taxon>Bacillales</taxon>
        <taxon>Bacillaceae</taxon>
        <taxon>Lentibacillus</taxon>
    </lineage>
</organism>
<gene>
    <name evidence="1" type="ORF">E4U82_00535</name>
</gene>
<proteinExistence type="predicted"/>
<comment type="caution">
    <text evidence="1">The sequence shown here is derived from an EMBL/GenBank/DDBJ whole genome shotgun (WGS) entry which is preliminary data.</text>
</comment>
<dbReference type="Proteomes" id="UP000298484">
    <property type="component" value="Unassembled WGS sequence"/>
</dbReference>
<reference evidence="1 2" key="1">
    <citation type="submission" date="2019-03" db="EMBL/GenBank/DDBJ databases">
        <title>Genome sequence of Lentibacillus salicampi ATCC BAA-719.</title>
        <authorList>
            <person name="Maclea K.S."/>
            <person name="Simoes Junior M."/>
        </authorList>
    </citation>
    <scope>NUCLEOTIDE SEQUENCE [LARGE SCALE GENOMIC DNA]</scope>
    <source>
        <strain evidence="1 2">ATCC BAA-719</strain>
    </source>
</reference>
<name>A0A4Y9AEY4_9BACI</name>
<accession>A0A4Y9AEY4</accession>
<dbReference type="EMBL" id="SRHY01000001">
    <property type="protein sequence ID" value="TFJ94438.1"/>
    <property type="molecule type" value="Genomic_DNA"/>
</dbReference>
<keyword evidence="2" id="KW-1185">Reference proteome</keyword>
<evidence type="ECO:0000313" key="2">
    <source>
        <dbReference type="Proteomes" id="UP000298484"/>
    </source>
</evidence>